<dbReference type="Pfam" id="PF00498">
    <property type="entry name" value="FHA"/>
    <property type="match status" value="1"/>
</dbReference>
<dbReference type="PROSITE" id="PS50006">
    <property type="entry name" value="FHA_DOMAIN"/>
    <property type="match status" value="1"/>
</dbReference>
<dbReference type="Gene3D" id="2.60.200.20">
    <property type="match status" value="1"/>
</dbReference>
<evidence type="ECO:0000259" key="3">
    <source>
        <dbReference type="PROSITE" id="PS50006"/>
    </source>
</evidence>
<evidence type="ECO:0000313" key="4">
    <source>
        <dbReference type="EMBL" id="KAK3239171.1"/>
    </source>
</evidence>
<dbReference type="SUPFAM" id="SSF49879">
    <property type="entry name" value="SMAD/FHA domain"/>
    <property type="match status" value="1"/>
</dbReference>
<keyword evidence="1" id="KW-0539">Nucleus</keyword>
<dbReference type="InterPro" id="IPR008984">
    <property type="entry name" value="SMAD_FHA_dom_sf"/>
</dbReference>
<gene>
    <name evidence="4" type="ORF">CYMTET_50885</name>
</gene>
<dbReference type="InterPro" id="IPR045178">
    <property type="entry name" value="Fhl1/FHA1"/>
</dbReference>
<dbReference type="GO" id="GO:0005634">
    <property type="term" value="C:nucleus"/>
    <property type="evidence" value="ECO:0007669"/>
    <property type="project" value="UniProtKB-ARBA"/>
</dbReference>
<dbReference type="GO" id="GO:0043565">
    <property type="term" value="F:sequence-specific DNA binding"/>
    <property type="evidence" value="ECO:0007669"/>
    <property type="project" value="TreeGrafter"/>
</dbReference>
<dbReference type="EMBL" id="LGRX02034005">
    <property type="protein sequence ID" value="KAK3239171.1"/>
    <property type="molecule type" value="Genomic_DNA"/>
</dbReference>
<dbReference type="PANTHER" id="PTHR21712">
    <property type="entry name" value="PRE-RRNA-PROCESSING PROTEIN FHL1"/>
    <property type="match status" value="1"/>
</dbReference>
<accession>A0AAE0BM79</accession>
<feature type="compositionally biased region" description="Basic and acidic residues" evidence="2">
    <location>
        <begin position="158"/>
        <end position="168"/>
    </location>
</feature>
<protein>
    <recommendedName>
        <fullName evidence="3">FHA domain-containing protein</fullName>
    </recommendedName>
</protein>
<evidence type="ECO:0000256" key="2">
    <source>
        <dbReference type="SAM" id="MobiDB-lite"/>
    </source>
</evidence>
<dbReference type="AlphaFoldDB" id="A0AAE0BM79"/>
<dbReference type="Proteomes" id="UP001190700">
    <property type="component" value="Unassembled WGS sequence"/>
</dbReference>
<keyword evidence="5" id="KW-1185">Reference proteome</keyword>
<feature type="region of interest" description="Disordered" evidence="2">
    <location>
        <begin position="127"/>
        <end position="176"/>
    </location>
</feature>
<dbReference type="PANTHER" id="PTHR21712:SF29">
    <property type="entry name" value="PRE-RRNA-PROCESSING PROTEIN FHL1"/>
    <property type="match status" value="1"/>
</dbReference>
<name>A0AAE0BM79_9CHLO</name>
<sequence length="176" mass="19754">MDGDGEPEGEELEPQDIPEGDELRVGFAKLQGKDFEYFVQKYNVSLGRKSKSSNVDVVLGDNMNLSRHHASIIYNFDKKRFELVVHGKNGVTVREQFLAPGHEPFGLHSQDLFRVGDVSFYFLLPPKPAKAKRPRKEGGGDHPSKKQRAQQPAQSEAGHQDKDTETPKHSSRMSIV</sequence>
<proteinExistence type="predicted"/>
<feature type="domain" description="FHA" evidence="3">
    <location>
        <begin position="44"/>
        <end position="98"/>
    </location>
</feature>
<reference evidence="4 5" key="1">
    <citation type="journal article" date="2015" name="Genome Biol. Evol.">
        <title>Comparative Genomics of a Bacterivorous Green Alga Reveals Evolutionary Causalities and Consequences of Phago-Mixotrophic Mode of Nutrition.</title>
        <authorList>
            <person name="Burns J.A."/>
            <person name="Paasch A."/>
            <person name="Narechania A."/>
            <person name="Kim E."/>
        </authorList>
    </citation>
    <scope>NUCLEOTIDE SEQUENCE [LARGE SCALE GENOMIC DNA]</scope>
    <source>
        <strain evidence="4 5">PLY_AMNH</strain>
    </source>
</reference>
<organism evidence="4 5">
    <name type="scientific">Cymbomonas tetramitiformis</name>
    <dbReference type="NCBI Taxonomy" id="36881"/>
    <lineage>
        <taxon>Eukaryota</taxon>
        <taxon>Viridiplantae</taxon>
        <taxon>Chlorophyta</taxon>
        <taxon>Pyramimonadophyceae</taxon>
        <taxon>Pyramimonadales</taxon>
        <taxon>Pyramimonadaceae</taxon>
        <taxon>Cymbomonas</taxon>
    </lineage>
</organism>
<evidence type="ECO:0000256" key="1">
    <source>
        <dbReference type="ARBA" id="ARBA00023242"/>
    </source>
</evidence>
<evidence type="ECO:0000313" key="5">
    <source>
        <dbReference type="Proteomes" id="UP001190700"/>
    </source>
</evidence>
<dbReference type="InterPro" id="IPR000253">
    <property type="entry name" value="FHA_dom"/>
</dbReference>
<dbReference type="GO" id="GO:0060962">
    <property type="term" value="P:regulation of ribosomal protein gene transcription by RNA polymerase II"/>
    <property type="evidence" value="ECO:0007669"/>
    <property type="project" value="InterPro"/>
</dbReference>
<comment type="caution">
    <text evidence="4">The sequence shown here is derived from an EMBL/GenBank/DDBJ whole genome shotgun (WGS) entry which is preliminary data.</text>
</comment>
<dbReference type="CDD" id="cd22701">
    <property type="entry name" value="FHA_FKH1-like"/>
    <property type="match status" value="1"/>
</dbReference>